<comment type="similarity">
    <text evidence="8">Belongs to the G-protein coupled receptor 1 family.</text>
</comment>
<dbReference type="KEGG" id="osn:115216578"/>
<dbReference type="AlphaFoldDB" id="A0A6P7SUC2"/>
<proteinExistence type="inferred from homology"/>
<feature type="transmembrane region" description="Helical" evidence="10">
    <location>
        <begin position="30"/>
        <end position="57"/>
    </location>
</feature>
<feature type="transmembrane region" description="Helical" evidence="10">
    <location>
        <begin position="106"/>
        <end position="127"/>
    </location>
</feature>
<evidence type="ECO:0000259" key="11">
    <source>
        <dbReference type="PROSITE" id="PS50262"/>
    </source>
</evidence>
<evidence type="ECO:0000256" key="9">
    <source>
        <dbReference type="SAM" id="MobiDB-lite"/>
    </source>
</evidence>
<sequence length="474" mass="55200">MLPENFNISNNYTTEKIWNEFVNPFDQLRVKIIFCTLYSIIFASCFFGNLLVLYIIIRNARLRTRTNFFLANLAVADFCVGVFCVFPNLSMYISPIWHFGRVMCKIYYFAHYMSLTVPVLLLTVISMERYVAILHPLKAKQLFTFRRFRIVQILIWLLMVAYNSPQLIDYDTFTIGSYTYCYMRSEKIQTNVYVLANLIIWYIIPLVVLTFMYIKIAAALWRSSNSSLNVALNTKSGSSIKYNTNISTSEPGNMIHYTSTTTTLVLKENSIKEMDAEVIQLHRNVKDMMKHHSFCQSSLPMSEAQTEQESISDYESQIENERNIIYTKTPQSFTERAKQSKTTVHKNRDHSQHFSFKKSSSTNSNTSQCDSPYSERDVQIHYPRISTHKVIEARKKVIILLIMIICSFAVLALPYHIRSCLYLWIDTTSLGSLLSPICYLLYYANSGLNPLLYALLSENFRRSFRDSFSCRRKR</sequence>
<feature type="region of interest" description="Disordered" evidence="9">
    <location>
        <begin position="329"/>
        <end position="373"/>
    </location>
</feature>
<evidence type="ECO:0000256" key="7">
    <source>
        <dbReference type="ARBA" id="ARBA00023224"/>
    </source>
</evidence>
<keyword evidence="4 8" id="KW-0297">G-protein coupled receptor</keyword>
<dbReference type="GO" id="GO:0004930">
    <property type="term" value="F:G protein-coupled receptor activity"/>
    <property type="evidence" value="ECO:0007669"/>
    <property type="project" value="UniProtKB-KW"/>
</dbReference>
<keyword evidence="6 8" id="KW-0675">Receptor</keyword>
<comment type="subcellular location">
    <subcellularLocation>
        <location evidence="1">Membrane</location>
        <topology evidence="1">Multi-pass membrane protein</topology>
    </subcellularLocation>
</comment>
<dbReference type="InterPro" id="IPR000276">
    <property type="entry name" value="GPCR_Rhodpsn"/>
</dbReference>
<evidence type="ECO:0000256" key="3">
    <source>
        <dbReference type="ARBA" id="ARBA00022989"/>
    </source>
</evidence>
<dbReference type="PROSITE" id="PS00237">
    <property type="entry name" value="G_PROTEIN_RECEP_F1_1"/>
    <property type="match status" value="1"/>
</dbReference>
<dbReference type="PANTHER" id="PTHR24243:SF224">
    <property type="entry name" value="G-PROTEIN COUPLED RECEPTOR 19-RELATED"/>
    <property type="match status" value="1"/>
</dbReference>
<feature type="domain" description="G-protein coupled receptors family 1 profile" evidence="11">
    <location>
        <begin position="48"/>
        <end position="453"/>
    </location>
</feature>
<evidence type="ECO:0000256" key="5">
    <source>
        <dbReference type="ARBA" id="ARBA00023136"/>
    </source>
</evidence>
<dbReference type="Proteomes" id="UP000515154">
    <property type="component" value="Linkage group LG10"/>
</dbReference>
<feature type="transmembrane region" description="Helical" evidence="10">
    <location>
        <begin position="148"/>
        <end position="168"/>
    </location>
</feature>
<evidence type="ECO:0000256" key="2">
    <source>
        <dbReference type="ARBA" id="ARBA00022692"/>
    </source>
</evidence>
<reference evidence="13 14" key="1">
    <citation type="submission" date="2025-08" db="UniProtKB">
        <authorList>
            <consortium name="RefSeq"/>
        </authorList>
    </citation>
    <scope>IDENTIFICATION</scope>
</reference>
<evidence type="ECO:0000256" key="10">
    <source>
        <dbReference type="SAM" id="Phobius"/>
    </source>
</evidence>
<dbReference type="RefSeq" id="XP_029641905.1">
    <property type="nucleotide sequence ID" value="XM_029786045.2"/>
</dbReference>
<evidence type="ECO:0000313" key="12">
    <source>
        <dbReference type="Proteomes" id="UP000515154"/>
    </source>
</evidence>
<evidence type="ECO:0000256" key="4">
    <source>
        <dbReference type="ARBA" id="ARBA00023040"/>
    </source>
</evidence>
<accession>A0A6P7SUC2</accession>
<evidence type="ECO:0000256" key="6">
    <source>
        <dbReference type="ARBA" id="ARBA00023170"/>
    </source>
</evidence>
<dbReference type="Gene3D" id="1.20.1070.10">
    <property type="entry name" value="Rhodopsin 7-helix transmembrane proteins"/>
    <property type="match status" value="2"/>
</dbReference>
<evidence type="ECO:0000256" key="1">
    <source>
        <dbReference type="ARBA" id="ARBA00004141"/>
    </source>
</evidence>
<dbReference type="InterPro" id="IPR017452">
    <property type="entry name" value="GPCR_Rhodpsn_7TM"/>
</dbReference>
<gene>
    <name evidence="13 14" type="primary">LOC115216578</name>
</gene>
<feature type="compositionally biased region" description="Low complexity" evidence="9">
    <location>
        <begin position="353"/>
        <end position="367"/>
    </location>
</feature>
<dbReference type="GO" id="GO:0005886">
    <property type="term" value="C:plasma membrane"/>
    <property type="evidence" value="ECO:0007669"/>
    <property type="project" value="TreeGrafter"/>
</dbReference>
<protein>
    <submittedName>
        <fullName evidence="13 14">Trissin receptor-like</fullName>
    </submittedName>
</protein>
<keyword evidence="2 8" id="KW-0812">Transmembrane</keyword>
<name>A0A6P7SUC2_9MOLL</name>
<feature type="transmembrane region" description="Helical" evidence="10">
    <location>
        <begin position="192"/>
        <end position="214"/>
    </location>
</feature>
<keyword evidence="3 10" id="KW-1133">Transmembrane helix</keyword>
<dbReference type="RefSeq" id="XP_036362589.1">
    <property type="nucleotide sequence ID" value="XM_036506696.1"/>
</dbReference>
<dbReference type="Pfam" id="PF00001">
    <property type="entry name" value="7tm_1"/>
    <property type="match status" value="1"/>
</dbReference>
<feature type="transmembrane region" description="Helical" evidence="10">
    <location>
        <begin position="397"/>
        <end position="417"/>
    </location>
</feature>
<dbReference type="SUPFAM" id="SSF81321">
    <property type="entry name" value="Family A G protein-coupled receptor-like"/>
    <property type="match status" value="1"/>
</dbReference>
<dbReference type="PANTHER" id="PTHR24243">
    <property type="entry name" value="G-PROTEIN COUPLED RECEPTOR"/>
    <property type="match status" value="1"/>
</dbReference>
<keyword evidence="5 10" id="KW-0472">Membrane</keyword>
<organism evidence="12 13">
    <name type="scientific">Octopus sinensis</name>
    <name type="common">East Asian common octopus</name>
    <dbReference type="NCBI Taxonomy" id="2607531"/>
    <lineage>
        <taxon>Eukaryota</taxon>
        <taxon>Metazoa</taxon>
        <taxon>Spiralia</taxon>
        <taxon>Lophotrochozoa</taxon>
        <taxon>Mollusca</taxon>
        <taxon>Cephalopoda</taxon>
        <taxon>Coleoidea</taxon>
        <taxon>Octopodiformes</taxon>
        <taxon>Octopoda</taxon>
        <taxon>Incirrata</taxon>
        <taxon>Octopodidae</taxon>
        <taxon>Octopus</taxon>
    </lineage>
</organism>
<keyword evidence="12" id="KW-1185">Reference proteome</keyword>
<evidence type="ECO:0000313" key="14">
    <source>
        <dbReference type="RefSeq" id="XP_036362589.1"/>
    </source>
</evidence>
<feature type="transmembrane region" description="Helical" evidence="10">
    <location>
        <begin position="437"/>
        <end position="456"/>
    </location>
</feature>
<evidence type="ECO:0000313" key="13">
    <source>
        <dbReference type="RefSeq" id="XP_029641905.1"/>
    </source>
</evidence>
<keyword evidence="7 8" id="KW-0807">Transducer</keyword>
<evidence type="ECO:0000256" key="8">
    <source>
        <dbReference type="RuleBase" id="RU000688"/>
    </source>
</evidence>
<feature type="transmembrane region" description="Helical" evidence="10">
    <location>
        <begin position="69"/>
        <end position="94"/>
    </location>
</feature>
<dbReference type="PROSITE" id="PS50262">
    <property type="entry name" value="G_PROTEIN_RECEP_F1_2"/>
    <property type="match status" value="1"/>
</dbReference>
<dbReference type="PRINTS" id="PR00237">
    <property type="entry name" value="GPCRRHODOPSN"/>
</dbReference>